<sequence length="299" mass="33110">MDVQRYISSGILESYVFGMLPEAERSEVEAIVGQYPDVKAAVNSLQLDKERFVQLYAVSPPSAIKDKLTEIIRQENTLEGNEKLPEDLRISNYQPTGEKKKPVKEAVIKQLPVARKKDDRKWKIMTAAIVILLIGSVLLNFFFFQKSTDYKSRYKSLIATKEKLEAEKQRESLTSAHSPVAPVIDPLSDPAFKWTTIRGAGLFKGKTVAVGWNTGTQAVYLQARLMPAPPTGKQFQLWAIINKKLVDEGVFETGAEAAQVLQQMKPLAAAQGFAVTLEKAGGSSEPSMDQVCMSAKITM</sequence>
<evidence type="ECO:0000313" key="5">
    <source>
        <dbReference type="Proteomes" id="UP000320811"/>
    </source>
</evidence>
<dbReference type="Proteomes" id="UP000320811">
    <property type="component" value="Unassembled WGS sequence"/>
</dbReference>
<name>A0A561PGE1_9BACT</name>
<evidence type="ECO:0000259" key="3">
    <source>
        <dbReference type="Pfam" id="PF10099"/>
    </source>
</evidence>
<dbReference type="PANTHER" id="PTHR37461">
    <property type="entry name" value="ANTI-SIGMA-K FACTOR RSKA"/>
    <property type="match status" value="1"/>
</dbReference>
<feature type="transmembrane region" description="Helical" evidence="2">
    <location>
        <begin position="124"/>
        <end position="144"/>
    </location>
</feature>
<evidence type="ECO:0000256" key="1">
    <source>
        <dbReference type="SAM" id="Coils"/>
    </source>
</evidence>
<keyword evidence="2" id="KW-0472">Membrane</keyword>
<keyword evidence="2" id="KW-1133">Transmembrane helix</keyword>
<feature type="coiled-coil region" evidence="1">
    <location>
        <begin position="147"/>
        <end position="174"/>
    </location>
</feature>
<accession>A0A561PGE1</accession>
<keyword evidence="1" id="KW-0175">Coiled coil</keyword>
<dbReference type="Pfam" id="PF10099">
    <property type="entry name" value="RskA_C"/>
    <property type="match status" value="1"/>
</dbReference>
<dbReference type="PANTHER" id="PTHR37461:SF1">
    <property type="entry name" value="ANTI-SIGMA-K FACTOR RSKA"/>
    <property type="match status" value="1"/>
</dbReference>
<evidence type="ECO:0000313" key="4">
    <source>
        <dbReference type="EMBL" id="TWF37198.1"/>
    </source>
</evidence>
<protein>
    <submittedName>
        <fullName evidence="4">Anti-sigma-K factor rskA</fullName>
    </submittedName>
</protein>
<dbReference type="GO" id="GO:0006417">
    <property type="term" value="P:regulation of translation"/>
    <property type="evidence" value="ECO:0007669"/>
    <property type="project" value="TreeGrafter"/>
</dbReference>
<proteinExistence type="predicted"/>
<dbReference type="InterPro" id="IPR051474">
    <property type="entry name" value="Anti-sigma-K/W_factor"/>
</dbReference>
<gene>
    <name evidence="4" type="ORF">FHW36_107124</name>
</gene>
<feature type="domain" description="Anti-sigma K factor RskA C-terminal" evidence="3">
    <location>
        <begin position="126"/>
        <end position="287"/>
    </location>
</feature>
<reference evidence="4 5" key="1">
    <citation type="submission" date="2019-06" db="EMBL/GenBank/DDBJ databases">
        <title>Sorghum-associated microbial communities from plants grown in Nebraska, USA.</title>
        <authorList>
            <person name="Schachtman D."/>
        </authorList>
    </citation>
    <scope>NUCLEOTIDE SEQUENCE [LARGE SCALE GENOMIC DNA]</scope>
    <source>
        <strain evidence="4 5">1209</strain>
    </source>
</reference>
<dbReference type="InterPro" id="IPR018764">
    <property type="entry name" value="RskA_C"/>
</dbReference>
<comment type="caution">
    <text evidence="4">The sequence shown here is derived from an EMBL/GenBank/DDBJ whole genome shotgun (WGS) entry which is preliminary data.</text>
</comment>
<organism evidence="4 5">
    <name type="scientific">Chitinophaga polysaccharea</name>
    <dbReference type="NCBI Taxonomy" id="1293035"/>
    <lineage>
        <taxon>Bacteria</taxon>
        <taxon>Pseudomonadati</taxon>
        <taxon>Bacteroidota</taxon>
        <taxon>Chitinophagia</taxon>
        <taxon>Chitinophagales</taxon>
        <taxon>Chitinophagaceae</taxon>
        <taxon>Chitinophaga</taxon>
    </lineage>
</organism>
<dbReference type="AlphaFoldDB" id="A0A561PGE1"/>
<keyword evidence="2" id="KW-0812">Transmembrane</keyword>
<evidence type="ECO:0000256" key="2">
    <source>
        <dbReference type="SAM" id="Phobius"/>
    </source>
</evidence>
<dbReference type="GO" id="GO:0016989">
    <property type="term" value="F:sigma factor antagonist activity"/>
    <property type="evidence" value="ECO:0007669"/>
    <property type="project" value="TreeGrafter"/>
</dbReference>
<dbReference type="GO" id="GO:0005886">
    <property type="term" value="C:plasma membrane"/>
    <property type="evidence" value="ECO:0007669"/>
    <property type="project" value="InterPro"/>
</dbReference>
<dbReference type="EMBL" id="VIWO01000007">
    <property type="protein sequence ID" value="TWF37198.1"/>
    <property type="molecule type" value="Genomic_DNA"/>
</dbReference>
<keyword evidence="5" id="KW-1185">Reference proteome</keyword>